<dbReference type="InterPro" id="IPR003959">
    <property type="entry name" value="ATPase_AAA_core"/>
</dbReference>
<accession>A0ABS1Y1L4</accession>
<dbReference type="RefSeq" id="WP_203178603.1">
    <property type="nucleotide sequence ID" value="NZ_JAEVHM010000258.1"/>
</dbReference>
<protein>
    <submittedName>
        <fullName evidence="3">ATP-binding protein</fullName>
    </submittedName>
</protein>
<dbReference type="Gene3D" id="3.40.50.300">
    <property type="entry name" value="P-loop containing nucleotide triphosphate hydrolases"/>
    <property type="match status" value="1"/>
</dbReference>
<comment type="caution">
    <text evidence="3">The sequence shown here is derived from an EMBL/GenBank/DDBJ whole genome shotgun (WGS) entry which is preliminary data.</text>
</comment>
<feature type="domain" description="ATPase AAA-type core" evidence="1">
    <location>
        <begin position="341"/>
        <end position="459"/>
    </location>
</feature>
<dbReference type="InterPro" id="IPR027417">
    <property type="entry name" value="P-loop_NTPase"/>
</dbReference>
<organism evidence="3 4">
    <name type="scientific">Micromonospora parastrephiae</name>
    <dbReference type="NCBI Taxonomy" id="2806101"/>
    <lineage>
        <taxon>Bacteria</taxon>
        <taxon>Bacillati</taxon>
        <taxon>Actinomycetota</taxon>
        <taxon>Actinomycetes</taxon>
        <taxon>Micromonosporales</taxon>
        <taxon>Micromonosporaceae</taxon>
        <taxon>Micromonospora</taxon>
    </lineage>
</organism>
<dbReference type="Pfam" id="PF00004">
    <property type="entry name" value="AAA"/>
    <property type="match status" value="1"/>
</dbReference>
<dbReference type="Proteomes" id="UP000601027">
    <property type="component" value="Unassembled WGS sequence"/>
</dbReference>
<keyword evidence="3" id="KW-0547">Nucleotide-binding</keyword>
<dbReference type="InterPro" id="IPR054567">
    <property type="entry name" value="NNH7"/>
</dbReference>
<keyword evidence="3" id="KW-0067">ATP-binding</keyword>
<feature type="domain" description="NACHT N-terminal Helical" evidence="2">
    <location>
        <begin position="3"/>
        <end position="223"/>
    </location>
</feature>
<evidence type="ECO:0000259" key="1">
    <source>
        <dbReference type="Pfam" id="PF00004"/>
    </source>
</evidence>
<sequence length="1113" mass="123214">MPDTLSYADAVRLLGGENSRFVTWFDKLTGWSLLGASVGGVPGALSVFDAKAEFVRLGHELVRNVSDRRSGLSRYDRTQRLEAAHAVIAVTSFFEALNDADLPFDAAQLAVDTREQLTLAGAGPVTDAIVDAFFGTAAPLPGPHVPYPALRAALATYYDGLAVRVLHFVEGLAVWDQANHHQRSRTAVALSQLPDVAVRRHRELLTRLAEDFFEANFWLGLQEHEATREQIRAISVGLEEMRRTLAAMSTGRAPTQRRAGLAAAYASDLRQPIVSSGDVPAGLRMPTLGEAYVPPLCRIAELSASARPSDESWWREHPLREDLWQSLVVHLTSPGATTAPLLVLGQPGSGKSLLTRILAAQLPAADFLVIRVVLREVYAAGDLQDQIEQAVRTATGERLTWPELVRSAGDAMPVVLLDGFDELLQATGASQTDYLRRVAVFQRREADQGRSVAVLVTTRTSVADRAQPPPGTVAVLLEPFDTTRIRTWVATWNRVNTDAFRESGTGRLDPDVVQAHRELAEQPLLLLMLALYDADGHDLRSAGALGRGELYERLLKRFAHREVLKQSSGLPDRDLARATEEELRRLSVVAFSMFNRGVQWVSEDDLDADLVALPFLGRRAPTIRQDERASLSTAEIVLGRFFFVHRSTAAREHGPSHTYEFLHATFGEFLIARTVTLVLRDLVMREAATLLDDAPVDDDRLYVLLSFAVLSNRAPVVAFVVEALVAWPEDHRAEAVALLLRLFRVTSEPRPAGRYESYRPRRLHLPERCAVYAANLLLLALCVRDLPSGDVFPSSAEPVQSWRRQALQWRAHLDDAAYLGLLALVHPLRMWQHGRAQLTLSLQPGDDRAPLEPDPRWNFLGRLDMTVSSDAEHVYFPNVDLGLWRRSVHFECDPHGETVLHAMEPAIGLSSSERRFDTFDYFLSFPDGDRSEARLLLDAALLPLHPTPRLERERVYQRLLAGVEPQAPTSGGQTLAAFLLDRLASDTELSPAFVANALQQLDELDLTVGQVAPAVRCVLAFLGRDEQVDARWVALAGGLLARSRGGAAGGGSPLEWLDEWTCELVVRMYELELHREPISAAEAQYFSLRYGARRPDLVQRLRLVADEPSASPN</sequence>
<evidence type="ECO:0000259" key="2">
    <source>
        <dbReference type="Pfam" id="PF22738"/>
    </source>
</evidence>
<dbReference type="GO" id="GO:0005524">
    <property type="term" value="F:ATP binding"/>
    <property type="evidence" value="ECO:0007669"/>
    <property type="project" value="UniProtKB-KW"/>
</dbReference>
<evidence type="ECO:0000313" key="4">
    <source>
        <dbReference type="Proteomes" id="UP000601027"/>
    </source>
</evidence>
<reference evidence="3 4" key="1">
    <citation type="submission" date="2021-01" db="EMBL/GenBank/DDBJ databases">
        <title>Draft genome sequence of Micromonospora sp. strain STR1_7.</title>
        <authorList>
            <person name="Karlyshev A."/>
            <person name="Jawad R."/>
        </authorList>
    </citation>
    <scope>NUCLEOTIDE SEQUENCE [LARGE SCALE GENOMIC DNA]</scope>
    <source>
        <strain evidence="3 4">STR1-7</strain>
    </source>
</reference>
<proteinExistence type="predicted"/>
<dbReference type="EMBL" id="JAEVHM010000258">
    <property type="protein sequence ID" value="MBM0235411.1"/>
    <property type="molecule type" value="Genomic_DNA"/>
</dbReference>
<keyword evidence="4" id="KW-1185">Reference proteome</keyword>
<dbReference type="SUPFAM" id="SSF52540">
    <property type="entry name" value="P-loop containing nucleoside triphosphate hydrolases"/>
    <property type="match status" value="1"/>
</dbReference>
<dbReference type="Pfam" id="PF22738">
    <property type="entry name" value="NNH7"/>
    <property type="match status" value="1"/>
</dbReference>
<name>A0ABS1Y1L4_9ACTN</name>
<gene>
    <name evidence="3" type="ORF">JNW91_28690</name>
</gene>
<evidence type="ECO:0000313" key="3">
    <source>
        <dbReference type="EMBL" id="MBM0235411.1"/>
    </source>
</evidence>